<accession>A0A1X7UCJ4</accession>
<proteinExistence type="predicted"/>
<reference evidence="1" key="1">
    <citation type="submission" date="2017-05" db="UniProtKB">
        <authorList>
            <consortium name="EnsemblMetazoa"/>
        </authorList>
    </citation>
    <scope>IDENTIFICATION</scope>
</reference>
<evidence type="ECO:0000313" key="1">
    <source>
        <dbReference type="EnsemblMetazoa" id="Aqu2.1.25374_001"/>
    </source>
</evidence>
<dbReference type="EnsemblMetazoa" id="Aqu2.1.25374_001">
    <property type="protein sequence ID" value="Aqu2.1.25374_001"/>
    <property type="gene ID" value="Aqu2.1.25374"/>
</dbReference>
<dbReference type="AlphaFoldDB" id="A0A1X7UCJ4"/>
<organism evidence="1">
    <name type="scientific">Amphimedon queenslandica</name>
    <name type="common">Sponge</name>
    <dbReference type="NCBI Taxonomy" id="400682"/>
    <lineage>
        <taxon>Eukaryota</taxon>
        <taxon>Metazoa</taxon>
        <taxon>Porifera</taxon>
        <taxon>Demospongiae</taxon>
        <taxon>Heteroscleromorpha</taxon>
        <taxon>Haplosclerida</taxon>
        <taxon>Niphatidae</taxon>
        <taxon>Amphimedon</taxon>
    </lineage>
</organism>
<name>A0A1X7UCJ4_AMPQE</name>
<sequence length="62" mass="7202">TRPSDYYGVWVNSVESSDEPQSVKDAIPSSKKMWEEAMQAEIEWLHKKSMESDSSSQRQENH</sequence>
<protein>
    <submittedName>
        <fullName evidence="1">Uncharacterized protein</fullName>
    </submittedName>
</protein>
<dbReference type="InParanoid" id="A0A1X7UCJ4"/>